<dbReference type="PROSITE" id="PS51635">
    <property type="entry name" value="PNPLA"/>
    <property type="match status" value="1"/>
</dbReference>
<reference evidence="6" key="1">
    <citation type="submission" date="2021-05" db="EMBL/GenBank/DDBJ databases">
        <authorList>
            <person name="Tanabe Y."/>
        </authorList>
    </citation>
    <scope>NUCLEOTIDE SEQUENCE</scope>
    <source>
        <strain evidence="6">BOTRYCO-1</strain>
    </source>
</reference>
<dbReference type="Proteomes" id="UP001161064">
    <property type="component" value="Unassembled WGS sequence"/>
</dbReference>
<dbReference type="PANTHER" id="PTHR14226:SF78">
    <property type="entry name" value="SLR0060 PROTEIN"/>
    <property type="match status" value="1"/>
</dbReference>
<evidence type="ECO:0000313" key="6">
    <source>
        <dbReference type="EMBL" id="GIU67355.1"/>
    </source>
</evidence>
<keyword evidence="2 4" id="KW-0442">Lipid degradation</keyword>
<dbReference type="RefSeq" id="WP_284360228.1">
    <property type="nucleotide sequence ID" value="NZ_BPFZ01000009.1"/>
</dbReference>
<keyword evidence="1 4" id="KW-0378">Hydrolase</keyword>
<feature type="short sequence motif" description="GXGXXG" evidence="4">
    <location>
        <begin position="12"/>
        <end position="17"/>
    </location>
</feature>
<evidence type="ECO:0000256" key="3">
    <source>
        <dbReference type="ARBA" id="ARBA00023098"/>
    </source>
</evidence>
<feature type="active site" description="Proton acceptor" evidence="4">
    <location>
        <position position="195"/>
    </location>
</feature>
<dbReference type="Gene3D" id="3.40.1090.10">
    <property type="entry name" value="Cytosolic phospholipase A2 catalytic domain"/>
    <property type="match status" value="2"/>
</dbReference>
<feature type="short sequence motif" description="DGA/G" evidence="4">
    <location>
        <begin position="195"/>
        <end position="197"/>
    </location>
</feature>
<accession>A0ABQ4PWP1</accession>
<keyword evidence="3 4" id="KW-0443">Lipid metabolism</keyword>
<feature type="domain" description="PNPLA" evidence="5">
    <location>
        <begin position="8"/>
        <end position="208"/>
    </location>
</feature>
<comment type="caution">
    <text evidence="4">Lacks conserved residue(s) required for the propagation of feature annotation.</text>
</comment>
<dbReference type="InterPro" id="IPR050301">
    <property type="entry name" value="NTE"/>
</dbReference>
<evidence type="ECO:0000256" key="4">
    <source>
        <dbReference type="PROSITE-ProRule" id="PRU01161"/>
    </source>
</evidence>
<evidence type="ECO:0000259" key="5">
    <source>
        <dbReference type="PROSITE" id="PS51635"/>
    </source>
</evidence>
<reference evidence="6" key="2">
    <citation type="journal article" date="2023" name="ISME Commun">
        <title>Characterization of a bloom-associated alphaproteobacterial lineage, 'Candidatus Phycosocius': insights into freshwater algal-bacterial interactions.</title>
        <authorList>
            <person name="Tanabe Y."/>
            <person name="Yamaguchi H."/>
            <person name="Yoshida M."/>
            <person name="Kai A."/>
            <person name="Okazaki Y."/>
        </authorList>
    </citation>
    <scope>NUCLEOTIDE SEQUENCE</scope>
    <source>
        <strain evidence="6">BOTRYCO-1</strain>
    </source>
</reference>
<dbReference type="PANTHER" id="PTHR14226">
    <property type="entry name" value="NEUROPATHY TARGET ESTERASE/SWISS CHEESE D.MELANOGASTER"/>
    <property type="match status" value="1"/>
</dbReference>
<dbReference type="Pfam" id="PF01734">
    <property type="entry name" value="Patatin"/>
    <property type="match status" value="1"/>
</dbReference>
<comment type="caution">
    <text evidence="6">The sequence shown here is derived from an EMBL/GenBank/DDBJ whole genome shotgun (WGS) entry which is preliminary data.</text>
</comment>
<protein>
    <recommendedName>
        <fullName evidence="5">PNPLA domain-containing protein</fullName>
    </recommendedName>
</protein>
<dbReference type="EMBL" id="BPFZ01000009">
    <property type="protein sequence ID" value="GIU67355.1"/>
    <property type="molecule type" value="Genomic_DNA"/>
</dbReference>
<dbReference type="InterPro" id="IPR002641">
    <property type="entry name" value="PNPLA_dom"/>
</dbReference>
<keyword evidence="7" id="KW-1185">Reference proteome</keyword>
<name>A0ABQ4PWP1_9PROT</name>
<evidence type="ECO:0000256" key="1">
    <source>
        <dbReference type="ARBA" id="ARBA00022801"/>
    </source>
</evidence>
<evidence type="ECO:0000313" key="7">
    <source>
        <dbReference type="Proteomes" id="UP001161064"/>
    </source>
</evidence>
<gene>
    <name evidence="6" type="ORF">PsB1_1509</name>
</gene>
<proteinExistence type="predicted"/>
<sequence length="344" mass="37590">MIKPALNIALQGGGSHGAFAWGILDGLLEEGRFEIAAITATSAGAMNGVICAEGWRTGGREGARTALETFWLKISQARGPFSPVSMNAIAKALDPFGVFRAARFQWFDALTSVASPYEFNPWNFNPLRDTLLECVDFDALVQDAPFQLFVAATNVKSGRAKVFKTGELCVDAILASACLPYLFQAVEVNGESYWDGGYMANPALWPLFYEESLPNDVLLCALNPQTLESVPKTSAAIMDRLNEITFNASLIAELRAVAFVQKLLRDEVVADQLKDRYRAIKVHAIKADEALSGLGAASKFNTDWDFLLDLKNKGRAAWQAWSSENGDAVGHHSTVDLTKDFLDR</sequence>
<organism evidence="6 7">
    <name type="scientific">Candidatus Phycosocius spiralis</name>
    <dbReference type="NCBI Taxonomy" id="2815099"/>
    <lineage>
        <taxon>Bacteria</taxon>
        <taxon>Pseudomonadati</taxon>
        <taxon>Pseudomonadota</taxon>
        <taxon>Alphaproteobacteria</taxon>
        <taxon>Caulobacterales</taxon>
        <taxon>Caulobacterales incertae sedis</taxon>
        <taxon>Candidatus Phycosocius</taxon>
    </lineage>
</organism>
<dbReference type="SUPFAM" id="SSF52151">
    <property type="entry name" value="FabD/lysophospholipase-like"/>
    <property type="match status" value="1"/>
</dbReference>
<feature type="active site" description="Nucleophile" evidence="4">
    <location>
        <position position="42"/>
    </location>
</feature>
<dbReference type="InterPro" id="IPR016035">
    <property type="entry name" value="Acyl_Trfase/lysoPLipase"/>
</dbReference>
<evidence type="ECO:0000256" key="2">
    <source>
        <dbReference type="ARBA" id="ARBA00022963"/>
    </source>
</evidence>